<dbReference type="PANTHER" id="PTHR38643">
    <property type="entry name" value="PURINE NUCLEOSIDE PERMEASE C285.05-RELATED"/>
    <property type="match status" value="1"/>
</dbReference>
<dbReference type="PIRSF" id="PIRSF013171">
    <property type="entry name" value="Pur_nuclsid_perm"/>
    <property type="match status" value="1"/>
</dbReference>
<protein>
    <submittedName>
        <fullName evidence="2">Purine nucleoside permease</fullName>
    </submittedName>
</protein>
<dbReference type="Gene3D" id="3.40.50.1580">
    <property type="entry name" value="Nucleoside phosphorylase domain"/>
    <property type="match status" value="1"/>
</dbReference>
<dbReference type="SUPFAM" id="SSF53167">
    <property type="entry name" value="Purine and uridine phosphorylases"/>
    <property type="match status" value="1"/>
</dbReference>
<dbReference type="InterPro" id="IPR035994">
    <property type="entry name" value="Nucleoside_phosphorylase_sf"/>
</dbReference>
<evidence type="ECO:0000313" key="2">
    <source>
        <dbReference type="EMBL" id="QSX32088.1"/>
    </source>
</evidence>
<keyword evidence="1" id="KW-0732">Signal</keyword>
<organism evidence="2 3">
    <name type="scientific">Shewanella avicenniae</name>
    <dbReference type="NCBI Taxonomy" id="2814294"/>
    <lineage>
        <taxon>Bacteria</taxon>
        <taxon>Pseudomonadati</taxon>
        <taxon>Pseudomonadota</taxon>
        <taxon>Gammaproteobacteria</taxon>
        <taxon>Alteromonadales</taxon>
        <taxon>Shewanellaceae</taxon>
        <taxon>Shewanella</taxon>
    </lineage>
</organism>
<proteinExistence type="predicted"/>
<gene>
    <name evidence="2" type="ORF">JYB87_09820</name>
</gene>
<dbReference type="Pfam" id="PF06516">
    <property type="entry name" value="NUP"/>
    <property type="match status" value="1"/>
</dbReference>
<feature type="signal peptide" evidence="1">
    <location>
        <begin position="1"/>
        <end position="27"/>
    </location>
</feature>
<sequence>MKNSKNIALAVSVVLASTVMSLNLASAATEAPAITPKVLIVTMFGEEAAPWQQQANLSQRYPLAGLSAKYPELKCNTKGVCMVTTDMGYANAATTLTALAFNPQVDLRQSYIIIAGIGGVNPEYGTLGSAHWAQYAVDGGLVHRMDARQMPAGWPHGLFALGATQPGEAPKWRAGTEVFQLNATLVDKAYQLTKNVALFDSKEAAADRRIYPQGSVAAGAPFVSVCDTVSADTFWVGSAIAKAMEQHAAVLTDGKAKICTTQMEDNASLAALKRGSDAGKLNFSRVLVLRTGSDFDQEGPGQTAADALAANGSGYQPAMINAYRVANALTDEIIHHWPQWQLAN</sequence>
<name>A0ABX7QKV5_9GAMM</name>
<dbReference type="PANTHER" id="PTHR38643:SF1">
    <property type="entry name" value="PURINE NUCLEOSIDE PERMEASE C285.05-RELATED"/>
    <property type="match status" value="1"/>
</dbReference>
<dbReference type="InterPro" id="IPR009486">
    <property type="entry name" value="Pur_nuclsid_perm"/>
</dbReference>
<evidence type="ECO:0000256" key="1">
    <source>
        <dbReference type="SAM" id="SignalP"/>
    </source>
</evidence>
<reference evidence="2 3" key="1">
    <citation type="submission" date="2021-03" db="EMBL/GenBank/DDBJ databases">
        <title>Novel species identification of genus Shewanella.</title>
        <authorList>
            <person name="Liu G."/>
            <person name="Zhang Q."/>
        </authorList>
    </citation>
    <scope>NUCLEOTIDE SEQUENCE [LARGE SCALE GENOMIC DNA]</scope>
    <source>
        <strain evidence="2 3">FJAT-51800</strain>
    </source>
</reference>
<feature type="chain" id="PRO_5045423460" evidence="1">
    <location>
        <begin position="28"/>
        <end position="344"/>
    </location>
</feature>
<keyword evidence="3" id="KW-1185">Reference proteome</keyword>
<dbReference type="RefSeq" id="WP_207353333.1">
    <property type="nucleotide sequence ID" value="NZ_CP071503.1"/>
</dbReference>
<dbReference type="EMBL" id="CP071503">
    <property type="protein sequence ID" value="QSX32088.1"/>
    <property type="molecule type" value="Genomic_DNA"/>
</dbReference>
<accession>A0ABX7QKV5</accession>
<evidence type="ECO:0000313" key="3">
    <source>
        <dbReference type="Proteomes" id="UP000662770"/>
    </source>
</evidence>
<dbReference type="Proteomes" id="UP000662770">
    <property type="component" value="Chromosome"/>
</dbReference>